<feature type="compositionally biased region" description="Basic and acidic residues" evidence="11">
    <location>
        <begin position="514"/>
        <end position="523"/>
    </location>
</feature>
<dbReference type="AlphaFoldDB" id="A0A1E4SZ25"/>
<dbReference type="InterPro" id="IPR020472">
    <property type="entry name" value="WD40_PAC1"/>
</dbReference>
<dbReference type="PANTHER" id="PTHR10856:SF0">
    <property type="entry name" value="CORONIN"/>
    <property type="match status" value="1"/>
</dbReference>
<keyword evidence="3 8" id="KW-0853">WD repeat</keyword>
<dbReference type="Proteomes" id="UP000094801">
    <property type="component" value="Unassembled WGS sequence"/>
</dbReference>
<dbReference type="Pfam" id="PF00400">
    <property type="entry name" value="WD40"/>
    <property type="match status" value="3"/>
</dbReference>
<dbReference type="STRING" id="983967.A0A1E4SZ25"/>
<feature type="compositionally biased region" description="Basic and acidic residues" evidence="11">
    <location>
        <begin position="550"/>
        <end position="563"/>
    </location>
</feature>
<dbReference type="OrthoDB" id="1850764at2759"/>
<dbReference type="PROSITE" id="PS00678">
    <property type="entry name" value="WD_REPEATS_1"/>
    <property type="match status" value="2"/>
</dbReference>
<dbReference type="InterPro" id="IPR015505">
    <property type="entry name" value="Coronin"/>
</dbReference>
<dbReference type="PROSITE" id="PS50082">
    <property type="entry name" value="WD_REPEATS_2"/>
    <property type="match status" value="2"/>
</dbReference>
<protein>
    <recommendedName>
        <fullName evidence="9">Coronin</fullName>
    </recommendedName>
</protein>
<evidence type="ECO:0000313" key="13">
    <source>
        <dbReference type="EMBL" id="ODV84734.1"/>
    </source>
</evidence>
<feature type="repeat" description="WD" evidence="8">
    <location>
        <begin position="175"/>
        <end position="216"/>
    </location>
</feature>
<dbReference type="InterPro" id="IPR019775">
    <property type="entry name" value="WD40_repeat_CS"/>
</dbReference>
<dbReference type="SMART" id="SM00320">
    <property type="entry name" value="WD40"/>
    <property type="match status" value="4"/>
</dbReference>
<dbReference type="FunFam" id="2.130.10.10:FF:000197">
    <property type="entry name" value="Coronin"/>
    <property type="match status" value="1"/>
</dbReference>
<dbReference type="InterPro" id="IPR015048">
    <property type="entry name" value="DUF1899"/>
</dbReference>
<dbReference type="SUPFAM" id="SSF50978">
    <property type="entry name" value="WD40 repeat-like"/>
    <property type="match status" value="1"/>
</dbReference>
<gene>
    <name evidence="13" type="ORF">CANARDRAFT_8313</name>
</gene>
<keyword evidence="14" id="KW-1185">Reference proteome</keyword>
<keyword evidence="2" id="KW-0597">Phosphoprotein</keyword>
<feature type="region of interest" description="Disordered" evidence="11">
    <location>
        <begin position="477"/>
        <end position="589"/>
    </location>
</feature>
<evidence type="ECO:0000256" key="3">
    <source>
        <dbReference type="ARBA" id="ARBA00022574"/>
    </source>
</evidence>
<dbReference type="InterPro" id="IPR001680">
    <property type="entry name" value="WD40_rpt"/>
</dbReference>
<keyword evidence="5 10" id="KW-0175">Coiled coil</keyword>
<dbReference type="SMART" id="SM01166">
    <property type="entry name" value="DUF1899"/>
    <property type="match status" value="1"/>
</dbReference>
<evidence type="ECO:0000256" key="4">
    <source>
        <dbReference type="ARBA" id="ARBA00022737"/>
    </source>
</evidence>
<evidence type="ECO:0000256" key="7">
    <source>
        <dbReference type="ARBA" id="ARBA00062568"/>
    </source>
</evidence>
<feature type="compositionally biased region" description="Polar residues" evidence="11">
    <location>
        <begin position="572"/>
        <end position="584"/>
    </location>
</feature>
<dbReference type="GO" id="GO:0030479">
    <property type="term" value="C:actin cortical patch"/>
    <property type="evidence" value="ECO:0007669"/>
    <property type="project" value="UniProtKB-ARBA"/>
</dbReference>
<evidence type="ECO:0000256" key="10">
    <source>
        <dbReference type="SAM" id="Coils"/>
    </source>
</evidence>
<evidence type="ECO:0000256" key="6">
    <source>
        <dbReference type="ARBA" id="ARBA00023203"/>
    </source>
</evidence>
<reference evidence="14" key="1">
    <citation type="submission" date="2016-04" db="EMBL/GenBank/DDBJ databases">
        <title>Comparative genomics of biotechnologically important yeasts.</title>
        <authorList>
            <consortium name="DOE Joint Genome Institute"/>
            <person name="Riley R."/>
            <person name="Haridas S."/>
            <person name="Wolfe K.H."/>
            <person name="Lopes M.R."/>
            <person name="Hittinger C.T."/>
            <person name="Goker M."/>
            <person name="Salamov A."/>
            <person name="Wisecaver J."/>
            <person name="Long T.M."/>
            <person name="Aerts A.L."/>
            <person name="Barry K."/>
            <person name="Choi C."/>
            <person name="Clum A."/>
            <person name="Coughlan A.Y."/>
            <person name="Deshpande S."/>
            <person name="Douglass A.P."/>
            <person name="Hanson S.J."/>
            <person name="Klenk H.-P."/>
            <person name="Labutti K."/>
            <person name="Lapidus A."/>
            <person name="Lindquist E."/>
            <person name="Lipzen A."/>
            <person name="Meier-Kolthoff J.P."/>
            <person name="Ohm R.A."/>
            <person name="Otillar R.P."/>
            <person name="Pangilinan J."/>
            <person name="Peng Y."/>
            <person name="Rokas A."/>
            <person name="Rosa C.A."/>
            <person name="Scheuner C."/>
            <person name="Sibirny A.A."/>
            <person name="Slot J.C."/>
            <person name="Stielow J.B."/>
            <person name="Sun H."/>
            <person name="Kurtzman C.P."/>
            <person name="Blackwell M."/>
            <person name="Grigoriev I.V."/>
            <person name="Jeffries T.W."/>
        </authorList>
    </citation>
    <scope>NUCLEOTIDE SEQUENCE [LARGE SCALE GENOMIC DNA]</scope>
    <source>
        <strain evidence="14">NRRL YB-2248</strain>
    </source>
</reference>
<dbReference type="GO" id="GO:0007015">
    <property type="term" value="P:actin filament organization"/>
    <property type="evidence" value="ECO:0007669"/>
    <property type="project" value="TreeGrafter"/>
</dbReference>
<accession>A0A1E4SZ25</accession>
<dbReference type="Gene3D" id="2.130.10.10">
    <property type="entry name" value="YVTN repeat-like/Quinoprotein amine dehydrogenase"/>
    <property type="match status" value="1"/>
</dbReference>
<keyword evidence="6" id="KW-0009">Actin-binding</keyword>
<feature type="compositionally biased region" description="Basic and acidic residues" evidence="11">
    <location>
        <begin position="436"/>
        <end position="448"/>
    </location>
</feature>
<dbReference type="Pfam" id="PF08953">
    <property type="entry name" value="DUF1899"/>
    <property type="match status" value="1"/>
</dbReference>
<feature type="repeat" description="WD" evidence="8">
    <location>
        <begin position="133"/>
        <end position="175"/>
    </location>
</feature>
<feature type="compositionally biased region" description="Acidic residues" evidence="11">
    <location>
        <begin position="482"/>
        <end position="498"/>
    </location>
</feature>
<dbReference type="Pfam" id="PF16300">
    <property type="entry name" value="WD40_4"/>
    <property type="match status" value="1"/>
</dbReference>
<dbReference type="InterPro" id="IPR015943">
    <property type="entry name" value="WD40/YVTN_repeat-like_dom_sf"/>
</dbReference>
<dbReference type="PROSITE" id="PS50294">
    <property type="entry name" value="WD_REPEATS_REGION"/>
    <property type="match status" value="2"/>
</dbReference>
<feature type="region of interest" description="Disordered" evidence="11">
    <location>
        <begin position="409"/>
        <end position="462"/>
    </location>
</feature>
<dbReference type="GO" id="GO:0051015">
    <property type="term" value="F:actin filament binding"/>
    <property type="evidence" value="ECO:0007669"/>
    <property type="project" value="TreeGrafter"/>
</dbReference>
<dbReference type="SMART" id="SM01167">
    <property type="entry name" value="DUF1900"/>
    <property type="match status" value="1"/>
</dbReference>
<dbReference type="PANTHER" id="PTHR10856">
    <property type="entry name" value="CORONIN"/>
    <property type="match status" value="1"/>
</dbReference>
<feature type="domain" description="DUF1899" evidence="12">
    <location>
        <begin position="4"/>
        <end position="66"/>
    </location>
</feature>
<sequence>MSGRFVRASKYRHVFGQAFKKEKCYENLKATLNAFDSNIIKCNGKYLSLNSNGIGSFIIIPLSEVGKAPDKVPMFRGHTGGAVLDTDFNPFDDRKLASVGEDGKVMLWEIPENYTFTKADVDNIVDVKPIGTLTGHSRKIGHVLYHPTAENVLATSSFDYSVKIWNLETNKCEVTLQHKDLVTSMTFNYNGSLLATASRDKKLRVWDVRTGKLLSEGSGHTGAKSCRVCWLGNTDRIVTTGFDRFSERQLGVWKADALEEGPIGGFYSVDSSSGVLMPFYDPSTSLLFVAGKGDGNIRYFEFENDELFQLSEYQSTAPQRGFAIMPKRCVNIKENEILRSFKLLNDNSIEPISFIVPRRSEMFQDDIYPDAPSGTPALTAAEFFEGSKQVDGPVLLSMADIYEGVEEPTLIASRPPATEVSEPKSAPAPEPVAPVEKSETKPEAKEVTPLKPALTKSQEQGVDDLLKNKEVASLLDKVNNLSDDDTQEVDADDDDEWVETTPEVKEVVVPAKETSPEPVKEASPEPVKAASPEPAKAVTPEPVKAVTPEPVKETIPEPVKETTPEPVKTETASLSKKSTDSPVKTTTGTAAGGLQATITKLQSLVTTLEGTVNKLLDSNLAKDDKLKQLEEKIEQLLAKAN</sequence>
<evidence type="ECO:0000313" key="14">
    <source>
        <dbReference type="Proteomes" id="UP000094801"/>
    </source>
</evidence>
<proteinExistence type="inferred from homology"/>
<dbReference type="PRINTS" id="PR00320">
    <property type="entry name" value="GPROTEINBRPT"/>
</dbReference>
<organism evidence="13 14">
    <name type="scientific">[Candida] arabinofermentans NRRL YB-2248</name>
    <dbReference type="NCBI Taxonomy" id="983967"/>
    <lineage>
        <taxon>Eukaryota</taxon>
        <taxon>Fungi</taxon>
        <taxon>Dikarya</taxon>
        <taxon>Ascomycota</taxon>
        <taxon>Saccharomycotina</taxon>
        <taxon>Pichiomycetes</taxon>
        <taxon>Pichiales</taxon>
        <taxon>Pichiaceae</taxon>
        <taxon>Ogataea</taxon>
        <taxon>Ogataea/Candida clade</taxon>
    </lineage>
</organism>
<dbReference type="InterPro" id="IPR036322">
    <property type="entry name" value="WD40_repeat_dom_sf"/>
</dbReference>
<evidence type="ECO:0000256" key="5">
    <source>
        <dbReference type="ARBA" id="ARBA00023054"/>
    </source>
</evidence>
<comment type="similarity">
    <text evidence="1 9">Belongs to the WD repeat coronin family.</text>
</comment>
<name>A0A1E4SZ25_9ASCO</name>
<evidence type="ECO:0000256" key="1">
    <source>
        <dbReference type="ARBA" id="ARBA00009482"/>
    </source>
</evidence>
<dbReference type="EMBL" id="KV453855">
    <property type="protein sequence ID" value="ODV84734.1"/>
    <property type="molecule type" value="Genomic_DNA"/>
</dbReference>
<evidence type="ECO:0000256" key="2">
    <source>
        <dbReference type="ARBA" id="ARBA00022553"/>
    </source>
</evidence>
<evidence type="ECO:0000256" key="8">
    <source>
        <dbReference type="PROSITE-ProRule" id="PRU00221"/>
    </source>
</evidence>
<evidence type="ECO:0000256" key="11">
    <source>
        <dbReference type="SAM" id="MobiDB-lite"/>
    </source>
</evidence>
<keyword evidence="4 9" id="KW-0677">Repeat</keyword>
<evidence type="ECO:0000259" key="12">
    <source>
        <dbReference type="SMART" id="SM01166"/>
    </source>
</evidence>
<comment type="subunit">
    <text evidence="7">Binds to F-actin.</text>
</comment>
<feature type="coiled-coil region" evidence="10">
    <location>
        <begin position="612"/>
        <end position="639"/>
    </location>
</feature>
<evidence type="ECO:0000256" key="9">
    <source>
        <dbReference type="RuleBase" id="RU280818"/>
    </source>
</evidence>